<keyword evidence="7" id="KW-1185">Reference proteome</keyword>
<accession>A0A0P7B5J3</accession>
<dbReference type="AlphaFoldDB" id="A0A0P7B5J3"/>
<feature type="transmembrane region" description="Helical" evidence="5">
    <location>
        <begin position="278"/>
        <end position="301"/>
    </location>
</feature>
<keyword evidence="3 5" id="KW-1133">Transmembrane helix</keyword>
<evidence type="ECO:0000256" key="4">
    <source>
        <dbReference type="ARBA" id="ARBA00023136"/>
    </source>
</evidence>
<dbReference type="STRING" id="78410.A0A0P7B5J3"/>
<reference evidence="6 7" key="1">
    <citation type="submission" date="2015-09" db="EMBL/GenBank/DDBJ databases">
        <title>Draft genome of a European isolate of the apple canker pathogen Neonectria ditissima.</title>
        <authorList>
            <person name="Gomez-Cortecero A."/>
            <person name="Harrison R.J."/>
            <person name="Armitage A.D."/>
        </authorList>
    </citation>
    <scope>NUCLEOTIDE SEQUENCE [LARGE SCALE GENOMIC DNA]</scope>
    <source>
        <strain evidence="6 7">R09/05</strain>
    </source>
</reference>
<dbReference type="Proteomes" id="UP000050424">
    <property type="component" value="Unassembled WGS sequence"/>
</dbReference>
<protein>
    <submittedName>
        <fullName evidence="6">Uncharacterized protein</fullName>
    </submittedName>
</protein>
<evidence type="ECO:0000256" key="3">
    <source>
        <dbReference type="ARBA" id="ARBA00022989"/>
    </source>
</evidence>
<keyword evidence="2 5" id="KW-0812">Transmembrane</keyword>
<dbReference type="InterPro" id="IPR045863">
    <property type="entry name" value="CorA_TM1_TM2"/>
</dbReference>
<proteinExistence type="predicted"/>
<comment type="caution">
    <text evidence="6">The sequence shown here is derived from an EMBL/GenBank/DDBJ whole genome shotgun (WGS) entry which is preliminary data.</text>
</comment>
<sequence>MALTHNPQTGTTFAIVFGCNPVQKRQIERRVANATQAALTHPLLLPGILAELERKRLGELLEVTLDRFTLRASGTSRLANTHAGTLHMSEEQMREYLELCYESQNLAKEFKRVKRQLANMVQSCEDMRAFMSGRRAKRGDAMLSKPELAALQNIGVKIKVRTLEIIDDYDNRIDECGMVLDNTSITMQTVSVRWRPNGDYELTTSTKIWNHIARTDAAVNTKISKANTSIALDSKQDNAQMRSIALLTMIYLPVSAVASMFSMTIFDWSPKDGNIVSKYIWVFIVLSLALTVITVLIWYFATHKRKKKGTDSLEELGMSEPGAKCGV</sequence>
<evidence type="ECO:0000256" key="1">
    <source>
        <dbReference type="ARBA" id="ARBA00004141"/>
    </source>
</evidence>
<gene>
    <name evidence="6" type="ORF">AK830_g10665</name>
</gene>
<organism evidence="6 7">
    <name type="scientific">Neonectria ditissima</name>
    <dbReference type="NCBI Taxonomy" id="78410"/>
    <lineage>
        <taxon>Eukaryota</taxon>
        <taxon>Fungi</taxon>
        <taxon>Dikarya</taxon>
        <taxon>Ascomycota</taxon>
        <taxon>Pezizomycotina</taxon>
        <taxon>Sordariomycetes</taxon>
        <taxon>Hypocreomycetidae</taxon>
        <taxon>Hypocreales</taxon>
        <taxon>Nectriaceae</taxon>
        <taxon>Neonectria</taxon>
    </lineage>
</organism>
<evidence type="ECO:0000256" key="5">
    <source>
        <dbReference type="SAM" id="Phobius"/>
    </source>
</evidence>
<feature type="transmembrane region" description="Helical" evidence="5">
    <location>
        <begin position="244"/>
        <end position="266"/>
    </location>
</feature>
<dbReference type="GO" id="GO:0016020">
    <property type="term" value="C:membrane"/>
    <property type="evidence" value="ECO:0007669"/>
    <property type="project" value="UniProtKB-SubCell"/>
</dbReference>
<comment type="subcellular location">
    <subcellularLocation>
        <location evidence="1">Membrane</location>
        <topology evidence="1">Multi-pass membrane protein</topology>
    </subcellularLocation>
</comment>
<dbReference type="Gene3D" id="1.20.58.340">
    <property type="entry name" value="Magnesium transport protein CorA, transmembrane region"/>
    <property type="match status" value="1"/>
</dbReference>
<dbReference type="EMBL" id="LKCW01000227">
    <property type="protein sequence ID" value="KPM35896.1"/>
    <property type="molecule type" value="Genomic_DNA"/>
</dbReference>
<evidence type="ECO:0000313" key="6">
    <source>
        <dbReference type="EMBL" id="KPM35896.1"/>
    </source>
</evidence>
<evidence type="ECO:0000313" key="7">
    <source>
        <dbReference type="Proteomes" id="UP000050424"/>
    </source>
</evidence>
<name>A0A0P7B5J3_9HYPO</name>
<dbReference type="OrthoDB" id="3561681at2759"/>
<evidence type="ECO:0000256" key="2">
    <source>
        <dbReference type="ARBA" id="ARBA00022692"/>
    </source>
</evidence>
<dbReference type="SUPFAM" id="SSF144083">
    <property type="entry name" value="Magnesium transport protein CorA, transmembrane region"/>
    <property type="match status" value="1"/>
</dbReference>
<keyword evidence="4 5" id="KW-0472">Membrane</keyword>